<feature type="transmembrane region" description="Helical" evidence="1">
    <location>
        <begin position="83"/>
        <end position="101"/>
    </location>
</feature>
<name>A0A7W9CFR4_9CAUL</name>
<keyword evidence="1" id="KW-0812">Transmembrane</keyword>
<keyword evidence="3" id="KW-1185">Reference proteome</keyword>
<sequence>MDASTLFDLANAGALAGWLLLVAAPLKRGWLVPGARIVGVLLAVTYSALLIGAVTSGRVGEGGGDFTSLAGVTALFSQPEGVLVGWVHYLAFDLWVGAWAVEDAHRRGLKHAFVLPCLVFVFLAGPLGLLLYLAARTGLARDKTFA</sequence>
<dbReference type="EMBL" id="JACHOR010000001">
    <property type="protein sequence ID" value="MBB5744616.1"/>
    <property type="molecule type" value="Genomic_DNA"/>
</dbReference>
<evidence type="ECO:0000313" key="2">
    <source>
        <dbReference type="EMBL" id="MBB5744616.1"/>
    </source>
</evidence>
<evidence type="ECO:0000313" key="3">
    <source>
        <dbReference type="Proteomes" id="UP000545037"/>
    </source>
</evidence>
<reference evidence="2 3" key="1">
    <citation type="submission" date="2020-08" db="EMBL/GenBank/DDBJ databases">
        <title>Genomic Encyclopedia of Type Strains, Phase IV (KMG-IV): sequencing the most valuable type-strain genomes for metagenomic binning, comparative biology and taxonomic classification.</title>
        <authorList>
            <person name="Goeker M."/>
        </authorList>
    </citation>
    <scope>NUCLEOTIDE SEQUENCE [LARGE SCALE GENOMIC DNA]</scope>
    <source>
        <strain evidence="2 3">DSM 4737</strain>
    </source>
</reference>
<organism evidence="2 3">
    <name type="scientific">Brevundimonas variabilis</name>
    <dbReference type="NCBI Taxonomy" id="74312"/>
    <lineage>
        <taxon>Bacteria</taxon>
        <taxon>Pseudomonadati</taxon>
        <taxon>Pseudomonadota</taxon>
        <taxon>Alphaproteobacteria</taxon>
        <taxon>Caulobacterales</taxon>
        <taxon>Caulobacteraceae</taxon>
        <taxon>Brevundimonas</taxon>
    </lineage>
</organism>
<dbReference type="Pfam" id="PF14108">
    <property type="entry name" value="ABA4-like"/>
    <property type="match status" value="1"/>
</dbReference>
<dbReference type="AlphaFoldDB" id="A0A7W9CFR4"/>
<comment type="caution">
    <text evidence="2">The sequence shown here is derived from an EMBL/GenBank/DDBJ whole genome shotgun (WGS) entry which is preliminary data.</text>
</comment>
<accession>A0A7W9CFR4</accession>
<evidence type="ECO:0008006" key="4">
    <source>
        <dbReference type="Google" id="ProtNLM"/>
    </source>
</evidence>
<dbReference type="Proteomes" id="UP000545037">
    <property type="component" value="Unassembled WGS sequence"/>
</dbReference>
<evidence type="ECO:0000256" key="1">
    <source>
        <dbReference type="SAM" id="Phobius"/>
    </source>
</evidence>
<feature type="transmembrane region" description="Helical" evidence="1">
    <location>
        <begin position="38"/>
        <end position="59"/>
    </location>
</feature>
<keyword evidence="1" id="KW-0472">Membrane</keyword>
<gene>
    <name evidence="2" type="ORF">GGR13_000188</name>
</gene>
<protein>
    <recommendedName>
        <fullName evidence="4">DUF4281 domain-containing protein</fullName>
    </recommendedName>
</protein>
<dbReference type="InterPro" id="IPR025461">
    <property type="entry name" value="ABA4-like"/>
</dbReference>
<proteinExistence type="predicted"/>
<feature type="transmembrane region" description="Helical" evidence="1">
    <location>
        <begin position="6"/>
        <end position="26"/>
    </location>
</feature>
<keyword evidence="1" id="KW-1133">Transmembrane helix</keyword>
<feature type="transmembrane region" description="Helical" evidence="1">
    <location>
        <begin position="113"/>
        <end position="135"/>
    </location>
</feature>
<dbReference type="RefSeq" id="WP_183211595.1">
    <property type="nucleotide sequence ID" value="NZ_JACHOR010000001.1"/>
</dbReference>